<dbReference type="InterPro" id="IPR037185">
    <property type="entry name" value="EmrE-like"/>
</dbReference>
<feature type="transmembrane region" description="Helical" evidence="1">
    <location>
        <begin position="213"/>
        <end position="233"/>
    </location>
</feature>
<dbReference type="PANTHER" id="PTHR22911:SF135">
    <property type="entry name" value="BLR4310 PROTEIN"/>
    <property type="match status" value="1"/>
</dbReference>
<name>A0A1W2DTJ3_9RHOB</name>
<dbReference type="RefSeq" id="WP_235866660.1">
    <property type="nucleotide sequence ID" value="NZ_FWYD01000017.1"/>
</dbReference>
<feature type="transmembrane region" description="Helical" evidence="1">
    <location>
        <begin position="178"/>
        <end position="201"/>
    </location>
</feature>
<dbReference type="STRING" id="1387277.SAMN06295998_11765"/>
<evidence type="ECO:0000313" key="3">
    <source>
        <dbReference type="EMBL" id="SMD00376.1"/>
    </source>
</evidence>
<evidence type="ECO:0000313" key="4">
    <source>
        <dbReference type="Proteomes" id="UP000192330"/>
    </source>
</evidence>
<dbReference type="Proteomes" id="UP000192330">
    <property type="component" value="Unassembled WGS sequence"/>
</dbReference>
<keyword evidence="4" id="KW-1185">Reference proteome</keyword>
<protein>
    <submittedName>
        <fullName evidence="3">Threonine/homoserine efflux transporter RhtA</fullName>
    </submittedName>
</protein>
<dbReference type="EMBL" id="FWYD01000017">
    <property type="protein sequence ID" value="SMD00376.1"/>
    <property type="molecule type" value="Genomic_DNA"/>
</dbReference>
<keyword evidence="1" id="KW-1133">Transmembrane helix</keyword>
<feature type="domain" description="EamA" evidence="2">
    <location>
        <begin position="7"/>
        <end position="139"/>
    </location>
</feature>
<feature type="transmembrane region" description="Helical" evidence="1">
    <location>
        <begin position="122"/>
        <end position="140"/>
    </location>
</feature>
<dbReference type="GO" id="GO:0016020">
    <property type="term" value="C:membrane"/>
    <property type="evidence" value="ECO:0007669"/>
    <property type="project" value="InterPro"/>
</dbReference>
<sequence>MMDRPLLGIGLMLGFCVVAPMGDAVAKLLGGVVPIGELLLVRFGVQALVLIPLIAMTGRPWRMRGRVLRLTFLRTILHAFGIAMMFTALIYLPLADAVAIAFVMPFLMMILGHYVLDEEIGWRRMVACAVGFIGTLLVVQPSFQEVGWPALLPLGVALNFACFMLVTRQIAKEVDPIGLQAVSGVMAVAMITPALLLFGGSSGSAFTWVSPSMNTWALLLGIGLLGTLAHLLMTWSLRYAPSATLAPMQYLEIPFATLIGWLIFSDLPNALASVGILITMAAGLYIVVRERNLSRLPPTPPGPAQIRSAAE</sequence>
<evidence type="ECO:0000256" key="1">
    <source>
        <dbReference type="SAM" id="Phobius"/>
    </source>
</evidence>
<feature type="transmembrane region" description="Helical" evidence="1">
    <location>
        <begin position="146"/>
        <end position="166"/>
    </location>
</feature>
<keyword evidence="1" id="KW-0472">Membrane</keyword>
<gene>
    <name evidence="3" type="ORF">SAMN06295998_11765</name>
</gene>
<dbReference type="SUPFAM" id="SSF103481">
    <property type="entry name" value="Multidrug resistance efflux transporter EmrE"/>
    <property type="match status" value="2"/>
</dbReference>
<keyword evidence="1" id="KW-0812">Transmembrane</keyword>
<proteinExistence type="predicted"/>
<feature type="domain" description="EamA" evidence="2">
    <location>
        <begin position="150"/>
        <end position="285"/>
    </location>
</feature>
<reference evidence="3 4" key="1">
    <citation type="submission" date="2017-04" db="EMBL/GenBank/DDBJ databases">
        <authorList>
            <person name="Afonso C.L."/>
            <person name="Miller P.J."/>
            <person name="Scott M.A."/>
            <person name="Spackman E."/>
            <person name="Goraichik I."/>
            <person name="Dimitrov K.M."/>
            <person name="Suarez D.L."/>
            <person name="Swayne D.E."/>
        </authorList>
    </citation>
    <scope>NUCLEOTIDE SEQUENCE [LARGE SCALE GENOMIC DNA]</scope>
    <source>
        <strain evidence="3 4">CGMCC 1.12644</strain>
    </source>
</reference>
<feature type="transmembrane region" description="Helical" evidence="1">
    <location>
        <begin position="97"/>
        <end position="115"/>
    </location>
</feature>
<feature type="transmembrane region" description="Helical" evidence="1">
    <location>
        <begin position="70"/>
        <end position="91"/>
    </location>
</feature>
<feature type="transmembrane region" description="Helical" evidence="1">
    <location>
        <begin position="40"/>
        <end position="58"/>
    </location>
</feature>
<organism evidence="3 4">
    <name type="scientific">Primorskyibacter flagellatus</name>
    <dbReference type="NCBI Taxonomy" id="1387277"/>
    <lineage>
        <taxon>Bacteria</taxon>
        <taxon>Pseudomonadati</taxon>
        <taxon>Pseudomonadota</taxon>
        <taxon>Alphaproteobacteria</taxon>
        <taxon>Rhodobacterales</taxon>
        <taxon>Roseobacteraceae</taxon>
        <taxon>Primorskyibacter</taxon>
    </lineage>
</organism>
<dbReference type="PANTHER" id="PTHR22911">
    <property type="entry name" value="ACYL-MALONYL CONDENSING ENZYME-RELATED"/>
    <property type="match status" value="1"/>
</dbReference>
<feature type="transmembrane region" description="Helical" evidence="1">
    <location>
        <begin position="270"/>
        <end position="288"/>
    </location>
</feature>
<accession>A0A1W2DTJ3</accession>
<dbReference type="AlphaFoldDB" id="A0A1W2DTJ3"/>
<feature type="transmembrane region" description="Helical" evidence="1">
    <location>
        <begin position="245"/>
        <end position="264"/>
    </location>
</feature>
<dbReference type="InterPro" id="IPR000620">
    <property type="entry name" value="EamA_dom"/>
</dbReference>
<dbReference type="Pfam" id="PF00892">
    <property type="entry name" value="EamA"/>
    <property type="match status" value="2"/>
</dbReference>
<evidence type="ECO:0000259" key="2">
    <source>
        <dbReference type="Pfam" id="PF00892"/>
    </source>
</evidence>